<sequence>FPVQSFGKQDLFRIIIILEMKPILFYFGKWGFIG</sequence>
<protein>
    <submittedName>
        <fullName evidence="1">Uncharacterized protein</fullName>
    </submittedName>
</protein>
<feature type="non-terminal residue" evidence="1">
    <location>
        <position position="1"/>
    </location>
</feature>
<feature type="non-terminal residue" evidence="1">
    <location>
        <position position="34"/>
    </location>
</feature>
<dbReference type="AlphaFoldDB" id="A0A382SK47"/>
<name>A0A382SK47_9ZZZZ</name>
<evidence type="ECO:0000313" key="1">
    <source>
        <dbReference type="EMBL" id="SVD10340.1"/>
    </source>
</evidence>
<dbReference type="EMBL" id="UINC01129745">
    <property type="protein sequence ID" value="SVD10340.1"/>
    <property type="molecule type" value="Genomic_DNA"/>
</dbReference>
<reference evidence="1" key="1">
    <citation type="submission" date="2018-05" db="EMBL/GenBank/DDBJ databases">
        <authorList>
            <person name="Lanie J.A."/>
            <person name="Ng W.-L."/>
            <person name="Kazmierczak K.M."/>
            <person name="Andrzejewski T.M."/>
            <person name="Davidsen T.M."/>
            <person name="Wayne K.J."/>
            <person name="Tettelin H."/>
            <person name="Glass J.I."/>
            <person name="Rusch D."/>
            <person name="Podicherti R."/>
            <person name="Tsui H.-C.T."/>
            <person name="Winkler M.E."/>
        </authorList>
    </citation>
    <scope>NUCLEOTIDE SEQUENCE</scope>
</reference>
<accession>A0A382SK47</accession>
<proteinExistence type="predicted"/>
<organism evidence="1">
    <name type="scientific">marine metagenome</name>
    <dbReference type="NCBI Taxonomy" id="408172"/>
    <lineage>
        <taxon>unclassified sequences</taxon>
        <taxon>metagenomes</taxon>
        <taxon>ecological metagenomes</taxon>
    </lineage>
</organism>
<gene>
    <name evidence="1" type="ORF">METZ01_LOCUS363194</name>
</gene>